<reference evidence="2" key="1">
    <citation type="submission" date="2022-11" db="UniProtKB">
        <authorList>
            <consortium name="WormBaseParasite"/>
        </authorList>
    </citation>
    <scope>IDENTIFICATION</scope>
</reference>
<evidence type="ECO:0000313" key="1">
    <source>
        <dbReference type="Proteomes" id="UP000887572"/>
    </source>
</evidence>
<keyword evidence="1" id="KW-1185">Reference proteome</keyword>
<accession>A0A914HFG8</accession>
<evidence type="ECO:0000313" key="2">
    <source>
        <dbReference type="WBParaSite" id="Gr19_v10_g16132.t1"/>
    </source>
</evidence>
<organism evidence="1 2">
    <name type="scientific">Globodera rostochiensis</name>
    <name type="common">Golden nematode worm</name>
    <name type="synonym">Heterodera rostochiensis</name>
    <dbReference type="NCBI Taxonomy" id="31243"/>
    <lineage>
        <taxon>Eukaryota</taxon>
        <taxon>Metazoa</taxon>
        <taxon>Ecdysozoa</taxon>
        <taxon>Nematoda</taxon>
        <taxon>Chromadorea</taxon>
        <taxon>Rhabditida</taxon>
        <taxon>Tylenchina</taxon>
        <taxon>Tylenchomorpha</taxon>
        <taxon>Tylenchoidea</taxon>
        <taxon>Heteroderidae</taxon>
        <taxon>Heteroderinae</taxon>
        <taxon>Globodera</taxon>
    </lineage>
</organism>
<dbReference type="AlphaFoldDB" id="A0A914HFG8"/>
<protein>
    <submittedName>
        <fullName evidence="2">Uncharacterized protein</fullName>
    </submittedName>
</protein>
<sequence length="161" mass="18780">MVQHQRVQELTEPDKIQFFELAARVAGQSRRAEGVQQFQITFNYRFCRMPQGKLKYGMDKRQFTFAWGWRQERGSACKYFVDAISYLRNHFCHRRTAYSEADHPFCLGVCQCHPGRARNAGERGRHGIARGSACKYFVEAMDIGPLPSLWPLRCWSPPECR</sequence>
<dbReference type="WBParaSite" id="Gr19_v10_g16132.t1">
    <property type="protein sequence ID" value="Gr19_v10_g16132.t1"/>
    <property type="gene ID" value="Gr19_v10_g16132"/>
</dbReference>
<proteinExistence type="predicted"/>
<dbReference type="Proteomes" id="UP000887572">
    <property type="component" value="Unplaced"/>
</dbReference>
<name>A0A914HFG8_GLORO</name>